<keyword evidence="2" id="KW-1133">Transmembrane helix</keyword>
<organism evidence="3 4">
    <name type="scientific">Cephalotrichum gorgonifer</name>
    <dbReference type="NCBI Taxonomy" id="2041049"/>
    <lineage>
        <taxon>Eukaryota</taxon>
        <taxon>Fungi</taxon>
        <taxon>Dikarya</taxon>
        <taxon>Ascomycota</taxon>
        <taxon>Pezizomycotina</taxon>
        <taxon>Sordariomycetes</taxon>
        <taxon>Hypocreomycetidae</taxon>
        <taxon>Microascales</taxon>
        <taxon>Microascaceae</taxon>
        <taxon>Cephalotrichum</taxon>
    </lineage>
</organism>
<evidence type="ECO:0000313" key="3">
    <source>
        <dbReference type="EMBL" id="SPO02679.1"/>
    </source>
</evidence>
<proteinExistence type="predicted"/>
<feature type="transmembrane region" description="Helical" evidence="2">
    <location>
        <begin position="436"/>
        <end position="454"/>
    </location>
</feature>
<name>A0AAE8MZR4_9PEZI</name>
<dbReference type="AlphaFoldDB" id="A0AAE8MZR4"/>
<reference evidence="3" key="1">
    <citation type="submission" date="2018-03" db="EMBL/GenBank/DDBJ databases">
        <authorList>
            <person name="Guldener U."/>
        </authorList>
    </citation>
    <scope>NUCLEOTIDE SEQUENCE</scope>
</reference>
<feature type="region of interest" description="Disordered" evidence="1">
    <location>
        <begin position="532"/>
        <end position="553"/>
    </location>
</feature>
<protein>
    <submittedName>
        <fullName evidence="3">Uncharacterized protein</fullName>
    </submittedName>
</protein>
<dbReference type="Gene3D" id="1.20.58.340">
    <property type="entry name" value="Magnesium transport protein CorA, transmembrane region"/>
    <property type="match status" value="1"/>
</dbReference>
<dbReference type="Proteomes" id="UP001187682">
    <property type="component" value="Unassembled WGS sequence"/>
</dbReference>
<dbReference type="EMBL" id="ONZQ02000007">
    <property type="protein sequence ID" value="SPO02679.1"/>
    <property type="molecule type" value="Genomic_DNA"/>
</dbReference>
<feature type="transmembrane region" description="Helical" evidence="2">
    <location>
        <begin position="474"/>
        <end position="494"/>
    </location>
</feature>
<comment type="caution">
    <text evidence="3">The sequence shown here is derived from an EMBL/GenBank/DDBJ whole genome shotgun (WGS) entry which is preliminary data.</text>
</comment>
<keyword evidence="4" id="KW-1185">Reference proteome</keyword>
<sequence>MDELRELSKITASESARHAYKKHNPNQQGTPDPKGPPPLPKLIRIQDGSYKTELLKEAGLLQLGLNSGALGPESEKSSASKPWLELVVVGRGEEDSLDLPQGSFETLFRNLDIDPVTLQHVYMCSYGFYHYDSHSGPGQGEGKGEGEGSRPIPTPTRDATQTFYFGCFLFSLVWSFNPTTMKTSAVLVLRTIQRHYFGILPLLVFEATLKVYKHRLSSPFSLAFVLFISLTHVLDDNLYRNVMDLRKIEVFTDHGPSTSASLGVQKRASARGGGMRGGADGQGEKKKALKRQGTGFQKLEDYEENIKELTEVSQRLAEVNVHLANLMRHAKLLTVMALTLEDKSFREPYCARVTGEYASACEKDIEFFLTSLPSLKRRIVAIEPSIEYVQDRAKSLYQVVFGLLTHEDAQVNLEVAKTSMEVAQATRKDSAAMKTIALMTMLFLPGTFYATLFSMPSLKWKDDKPGVIQDGFNLYWAITIPSTLLILLTSVAMHKSATLGGWAKEVTVGGAVGRVKSKLRLNRKKAVLGEEEKPAQVFSSPDLGGSRGKNFGV</sequence>
<feature type="compositionally biased region" description="Gly residues" evidence="1">
    <location>
        <begin position="271"/>
        <end position="281"/>
    </location>
</feature>
<keyword evidence="2" id="KW-0472">Membrane</keyword>
<feature type="region of interest" description="Disordered" evidence="1">
    <location>
        <begin position="1"/>
        <end position="42"/>
    </location>
</feature>
<evidence type="ECO:0000256" key="1">
    <source>
        <dbReference type="SAM" id="MobiDB-lite"/>
    </source>
</evidence>
<accession>A0AAE8MZR4</accession>
<evidence type="ECO:0000256" key="2">
    <source>
        <dbReference type="SAM" id="Phobius"/>
    </source>
</evidence>
<gene>
    <name evidence="3" type="ORF">DNG_05352</name>
</gene>
<feature type="region of interest" description="Disordered" evidence="1">
    <location>
        <begin position="263"/>
        <end position="292"/>
    </location>
</feature>
<keyword evidence="2" id="KW-0812">Transmembrane</keyword>
<evidence type="ECO:0000313" key="4">
    <source>
        <dbReference type="Proteomes" id="UP001187682"/>
    </source>
</evidence>